<name>A0ABQ6ZDM5_9GAMM</name>
<reference evidence="3 4" key="1">
    <citation type="submission" date="2017-10" db="EMBL/GenBank/DDBJ databases">
        <title>Whole genome sequencing of members of genus Pseudoxanthomonas.</title>
        <authorList>
            <person name="Kumar S."/>
            <person name="Bansal K."/>
            <person name="Kaur A."/>
            <person name="Patil P."/>
            <person name="Sharma S."/>
            <person name="Patil P.B."/>
        </authorList>
    </citation>
    <scope>NUCLEOTIDE SEQUENCE [LARGE SCALE GENOMIC DNA]</scope>
    <source>
        <strain evidence="3 4">DSM 17109</strain>
    </source>
</reference>
<dbReference type="Gene3D" id="1.25.40.10">
    <property type="entry name" value="Tetratricopeptide repeat domain"/>
    <property type="match status" value="1"/>
</dbReference>
<evidence type="ECO:0000313" key="3">
    <source>
        <dbReference type="EMBL" id="KAF1723376.1"/>
    </source>
</evidence>
<dbReference type="InterPro" id="IPR011990">
    <property type="entry name" value="TPR-like_helical_dom_sf"/>
</dbReference>
<dbReference type="RefSeq" id="WP_379609357.1">
    <property type="nucleotide sequence ID" value="NZ_JBHSRQ010000030.1"/>
</dbReference>
<keyword evidence="2" id="KW-0732">Signal</keyword>
<feature type="chain" id="PRO_5046771481" description="Sel1 repeat family protein" evidence="2">
    <location>
        <begin position="27"/>
        <end position="243"/>
    </location>
</feature>
<protein>
    <recommendedName>
        <fullName evidence="5">Sel1 repeat family protein</fullName>
    </recommendedName>
</protein>
<proteinExistence type="predicted"/>
<evidence type="ECO:0000256" key="2">
    <source>
        <dbReference type="SAM" id="SignalP"/>
    </source>
</evidence>
<dbReference type="SUPFAM" id="SSF81901">
    <property type="entry name" value="HCP-like"/>
    <property type="match status" value="1"/>
</dbReference>
<evidence type="ECO:0000256" key="1">
    <source>
        <dbReference type="SAM" id="MobiDB-lite"/>
    </source>
</evidence>
<evidence type="ECO:0000313" key="4">
    <source>
        <dbReference type="Proteomes" id="UP000781710"/>
    </source>
</evidence>
<dbReference type="Proteomes" id="UP000781710">
    <property type="component" value="Unassembled WGS sequence"/>
</dbReference>
<accession>A0ABQ6ZDM5</accession>
<comment type="caution">
    <text evidence="3">The sequence shown here is derived from an EMBL/GenBank/DDBJ whole genome shotgun (WGS) entry which is preliminary data.</text>
</comment>
<keyword evidence="4" id="KW-1185">Reference proteome</keyword>
<gene>
    <name evidence="3" type="ORF">CSC78_16425</name>
</gene>
<evidence type="ECO:0008006" key="5">
    <source>
        <dbReference type="Google" id="ProtNLM"/>
    </source>
</evidence>
<organism evidence="3 4">
    <name type="scientific">Pseudoxanthomonas japonensis</name>
    <dbReference type="NCBI Taxonomy" id="69284"/>
    <lineage>
        <taxon>Bacteria</taxon>
        <taxon>Pseudomonadati</taxon>
        <taxon>Pseudomonadota</taxon>
        <taxon>Gammaproteobacteria</taxon>
        <taxon>Lysobacterales</taxon>
        <taxon>Lysobacteraceae</taxon>
        <taxon>Pseudoxanthomonas</taxon>
    </lineage>
</organism>
<feature type="signal peptide" evidence="2">
    <location>
        <begin position="1"/>
        <end position="26"/>
    </location>
</feature>
<sequence length="243" mass="27550">MGIGRSSCCALLSAGLALTSIGVARAQDASGPFTRKQQFAFSSRAFLNAHPDMKHRKLGWDAYAAGDFVLARAEFLKAAWYGDKPSQGMLAEMEWKGEGADADRASAYMWADLAAQRGYVLFVAVRERYWRQLSEEEKERVAQEGARRMADYGDAVAKERLAREMRRHAWDIKRSAWTAAPPRWVVIYDEHGVPTRIEGSRYYAPAFWEPEKYQAWQDAQWKDPPKGRVDVGEIEKVPRQAGE</sequence>
<dbReference type="EMBL" id="PDWW01000029">
    <property type="protein sequence ID" value="KAF1723376.1"/>
    <property type="molecule type" value="Genomic_DNA"/>
</dbReference>
<feature type="region of interest" description="Disordered" evidence="1">
    <location>
        <begin position="220"/>
        <end position="243"/>
    </location>
</feature>